<evidence type="ECO:0000256" key="2">
    <source>
        <dbReference type="PIRSR" id="PIRSR640198-3"/>
    </source>
</evidence>
<evidence type="ECO:0000313" key="4">
    <source>
        <dbReference type="EMBL" id="HFT92605.1"/>
    </source>
</evidence>
<feature type="domain" description="Fido" evidence="3">
    <location>
        <begin position="225"/>
        <end position="365"/>
    </location>
</feature>
<dbReference type="AlphaFoldDB" id="A0A7C3LR22"/>
<proteinExistence type="predicted"/>
<dbReference type="InterPro" id="IPR003812">
    <property type="entry name" value="Fido"/>
</dbReference>
<dbReference type="InterPro" id="IPR040198">
    <property type="entry name" value="Fido_containing"/>
</dbReference>
<dbReference type="SUPFAM" id="SSF140931">
    <property type="entry name" value="Fic-like"/>
    <property type="match status" value="1"/>
</dbReference>
<organism evidence="4">
    <name type="scientific">Leptospirillum ferriphilum</name>
    <dbReference type="NCBI Taxonomy" id="178606"/>
    <lineage>
        <taxon>Bacteria</taxon>
        <taxon>Pseudomonadati</taxon>
        <taxon>Nitrospirota</taxon>
        <taxon>Nitrospiria</taxon>
        <taxon>Nitrospirales</taxon>
        <taxon>Nitrospiraceae</taxon>
        <taxon>Leptospirillum</taxon>
    </lineage>
</organism>
<feature type="binding site" evidence="1">
    <location>
        <begin position="308"/>
        <end position="315"/>
    </location>
    <ligand>
        <name>ATP</name>
        <dbReference type="ChEBI" id="CHEBI:30616"/>
    </ligand>
</feature>
<keyword evidence="1" id="KW-0547">Nucleotide-binding</keyword>
<comment type="caution">
    <text evidence="4">The sequence shown here is derived from an EMBL/GenBank/DDBJ whole genome shotgun (WGS) entry which is preliminary data.</text>
</comment>
<protein>
    <submittedName>
        <fullName evidence="4">Fic family protein</fullName>
    </submittedName>
</protein>
<gene>
    <name evidence="4" type="ORF">ENX03_01435</name>
</gene>
<name>A0A7C3LR22_9BACT</name>
<dbReference type="EMBL" id="DTMM01000030">
    <property type="protein sequence ID" value="HFT92605.1"/>
    <property type="molecule type" value="Genomic_DNA"/>
</dbReference>
<evidence type="ECO:0000256" key="1">
    <source>
        <dbReference type="PIRSR" id="PIRSR640198-2"/>
    </source>
</evidence>
<sequence length="463" mass="52628">MPKLVTQTELDAVVRAVARFPEGASLEDINHALGLKLPRRTLQRRLAQLVVEQRLIVTGLGRASRYRWPSVKISAVSEMSAKGTADLTVTIPLSPEGEVVRQTVRAPMQNRHPVGYNRAFLDIYEPNQTFYLSQEIRQRLLEMGRSPDGHRPAGTYAHQIYNRLLIDLSWNSSRLEGNTYSLLDTERLLELGEAAEGKDARETQMILNHKAAIELMVEQATEIGFNRYTILNLHALLSENLLANPAAGGRLRTIPVMIAGTVYHPLEVPQLIEECFNRILDAAAAIVDPFEQAFFAMVHLPYLQTFEDVNKRVSRLAANLPLIRENLSPLSFVDVPEKAYVDGILGVYELNRVELLRDVFVWAYERSCARYVAVRQSLGEPDPFRLYYRALVTDVVSRVVIGGMDKKTAAAFIKHRADEDIPQENRMRFIEVIETSLMSLHEGNIARYGLRPPQYRKWQENWL</sequence>
<accession>A0A7C3LR22</accession>
<dbReference type="Pfam" id="PF02661">
    <property type="entry name" value="Fic"/>
    <property type="match status" value="1"/>
</dbReference>
<dbReference type="PANTHER" id="PTHR13504">
    <property type="entry name" value="FIDO DOMAIN-CONTAINING PROTEIN DDB_G0283145"/>
    <property type="match status" value="1"/>
</dbReference>
<dbReference type="GO" id="GO:0005524">
    <property type="term" value="F:ATP binding"/>
    <property type="evidence" value="ECO:0007669"/>
    <property type="project" value="UniProtKB-KW"/>
</dbReference>
<dbReference type="PROSITE" id="PS51459">
    <property type="entry name" value="FIDO"/>
    <property type="match status" value="1"/>
</dbReference>
<keyword evidence="1" id="KW-0067">ATP-binding</keyword>
<evidence type="ECO:0000259" key="3">
    <source>
        <dbReference type="PROSITE" id="PS51459"/>
    </source>
</evidence>
<dbReference type="Gene3D" id="1.10.3290.10">
    <property type="entry name" value="Fido-like domain"/>
    <property type="match status" value="1"/>
</dbReference>
<dbReference type="InterPro" id="IPR036597">
    <property type="entry name" value="Fido-like_dom_sf"/>
</dbReference>
<dbReference type="PANTHER" id="PTHR13504:SF38">
    <property type="entry name" value="FIDO DOMAIN-CONTAINING PROTEIN"/>
    <property type="match status" value="1"/>
</dbReference>
<feature type="site" description="Important for autoinhibition of adenylyltransferase activity" evidence="2">
    <location>
        <position position="176"/>
    </location>
</feature>
<reference evidence="4" key="1">
    <citation type="journal article" date="2020" name="mSystems">
        <title>Genome- and Community-Level Interaction Insights into Carbon Utilization and Element Cycling Functions of Hydrothermarchaeota in Hydrothermal Sediment.</title>
        <authorList>
            <person name="Zhou Z."/>
            <person name="Liu Y."/>
            <person name="Xu W."/>
            <person name="Pan J."/>
            <person name="Luo Z.H."/>
            <person name="Li M."/>
        </authorList>
    </citation>
    <scope>NUCLEOTIDE SEQUENCE [LARGE SCALE GENOMIC DNA]</scope>
    <source>
        <strain evidence="4">SpSt-902</strain>
    </source>
</reference>